<feature type="transmembrane region" description="Helical" evidence="8">
    <location>
        <begin position="88"/>
        <end position="112"/>
    </location>
</feature>
<evidence type="ECO:0000313" key="9">
    <source>
        <dbReference type="EMBL" id="KAF9461276.1"/>
    </source>
</evidence>
<comment type="subcellular location">
    <subcellularLocation>
        <location evidence="1">Endoplasmic reticulum membrane</location>
        <topology evidence="1">Multi-pass membrane protein</topology>
    </subcellularLocation>
</comment>
<keyword evidence="6 8" id="KW-1133">Transmembrane helix</keyword>
<dbReference type="GO" id="GO:0033619">
    <property type="term" value="P:membrane protein proteolysis"/>
    <property type="evidence" value="ECO:0007669"/>
    <property type="project" value="TreeGrafter"/>
</dbReference>
<evidence type="ECO:0000256" key="3">
    <source>
        <dbReference type="ARBA" id="ARBA00022692"/>
    </source>
</evidence>
<feature type="transmembrane region" description="Helical" evidence="8">
    <location>
        <begin position="280"/>
        <end position="299"/>
    </location>
</feature>
<dbReference type="Pfam" id="PF04258">
    <property type="entry name" value="Peptidase_A22B"/>
    <property type="match status" value="1"/>
</dbReference>
<sequence length="349" mass="38734">MGEIDWDLLSSYAGLITLAGVSVFVGAFGSLPSPKDSNGVSVYGDDEENMDRVSSSDAWLFPLFGSAALLGLYTIVKVFGTDWINWFLGWYFSVAGIGSVWKSSIFLARYILGPRRWTQFSKSNISIRYNYKTVFFLSWRTPSLFLLPIAAIPSALYSFSSFNRKSVLLTDILALSFTHNALSVLKIDSFQTGSILLSGLFFYDIWWVFGTEVMVKVATNLDVPIKLLWPKSVAFASNQGFTMLGLGDVVIPGTFVALALRYDYSRSLRTGSFRKPYFHASLGAYVLGLIAAFSAMYMFEAAQPALLYLSPACILSLFATAVLRKELDTVWSWSDDPTQISTIAINKEK</sequence>
<dbReference type="SMART" id="SM00730">
    <property type="entry name" value="PSN"/>
    <property type="match status" value="1"/>
</dbReference>
<evidence type="ECO:0000256" key="4">
    <source>
        <dbReference type="ARBA" id="ARBA00022801"/>
    </source>
</evidence>
<dbReference type="GO" id="GO:0006465">
    <property type="term" value="P:signal peptide processing"/>
    <property type="evidence" value="ECO:0007669"/>
    <property type="project" value="TreeGrafter"/>
</dbReference>
<dbReference type="GO" id="GO:0042500">
    <property type="term" value="F:aspartic endopeptidase activity, intramembrane cleaving"/>
    <property type="evidence" value="ECO:0007669"/>
    <property type="project" value="InterPro"/>
</dbReference>
<reference evidence="9" key="1">
    <citation type="submission" date="2020-11" db="EMBL/GenBank/DDBJ databases">
        <authorList>
            <consortium name="DOE Joint Genome Institute"/>
            <person name="Ahrendt S."/>
            <person name="Riley R."/>
            <person name="Andreopoulos W."/>
            <person name="Labutti K."/>
            <person name="Pangilinan J."/>
            <person name="Ruiz-Duenas F.J."/>
            <person name="Barrasa J.M."/>
            <person name="Sanchez-Garcia M."/>
            <person name="Camarero S."/>
            <person name="Miyauchi S."/>
            <person name="Serrano A."/>
            <person name="Linde D."/>
            <person name="Babiker R."/>
            <person name="Drula E."/>
            <person name="Ayuso-Fernandez I."/>
            <person name="Pacheco R."/>
            <person name="Padilla G."/>
            <person name="Ferreira P."/>
            <person name="Barriuso J."/>
            <person name="Kellner H."/>
            <person name="Castanera R."/>
            <person name="Alfaro M."/>
            <person name="Ramirez L."/>
            <person name="Pisabarro A.G."/>
            <person name="Kuo A."/>
            <person name="Tritt A."/>
            <person name="Lipzen A."/>
            <person name="He G."/>
            <person name="Yan M."/>
            <person name="Ng V."/>
            <person name="Cullen D."/>
            <person name="Martin F."/>
            <person name="Rosso M.-N."/>
            <person name="Henrissat B."/>
            <person name="Hibbett D."/>
            <person name="Martinez A.T."/>
            <person name="Grigoriev I.V."/>
        </authorList>
    </citation>
    <scope>NUCLEOTIDE SEQUENCE</scope>
    <source>
        <strain evidence="9">CBS 247.69</strain>
    </source>
</reference>
<feature type="transmembrane region" description="Helical" evidence="8">
    <location>
        <begin position="58"/>
        <end position="76"/>
    </location>
</feature>
<evidence type="ECO:0000256" key="1">
    <source>
        <dbReference type="ARBA" id="ARBA00004477"/>
    </source>
</evidence>
<dbReference type="PANTHER" id="PTHR12174:SF23">
    <property type="entry name" value="MINOR HISTOCOMPATIBILITY ANTIGEN H13"/>
    <property type="match status" value="1"/>
</dbReference>
<keyword evidence="3 8" id="KW-0812">Transmembrane</keyword>
<gene>
    <name evidence="9" type="ORF">BDZ94DRAFT_821556</name>
</gene>
<evidence type="ECO:0000313" key="10">
    <source>
        <dbReference type="Proteomes" id="UP000807353"/>
    </source>
</evidence>
<dbReference type="InterPro" id="IPR007369">
    <property type="entry name" value="Peptidase_A22B_SPP"/>
</dbReference>
<protein>
    <submittedName>
        <fullName evidence="9">Peptidase A22B, signal peptide peptidase</fullName>
    </submittedName>
</protein>
<dbReference type="EMBL" id="MU150286">
    <property type="protein sequence ID" value="KAF9461276.1"/>
    <property type="molecule type" value="Genomic_DNA"/>
</dbReference>
<keyword evidence="7 8" id="KW-0472">Membrane</keyword>
<dbReference type="AlphaFoldDB" id="A0A9P5Y488"/>
<dbReference type="GO" id="GO:0098553">
    <property type="term" value="C:lumenal side of endoplasmic reticulum membrane"/>
    <property type="evidence" value="ECO:0007669"/>
    <property type="project" value="TreeGrafter"/>
</dbReference>
<feature type="transmembrane region" description="Helical" evidence="8">
    <location>
        <begin position="305"/>
        <end position="323"/>
    </location>
</feature>
<evidence type="ECO:0000256" key="5">
    <source>
        <dbReference type="ARBA" id="ARBA00022824"/>
    </source>
</evidence>
<comment type="caution">
    <text evidence="9">The sequence shown here is derived from an EMBL/GenBank/DDBJ whole genome shotgun (WGS) entry which is preliminary data.</text>
</comment>
<dbReference type="PANTHER" id="PTHR12174">
    <property type="entry name" value="SIGNAL PEPTIDE PEPTIDASE"/>
    <property type="match status" value="1"/>
</dbReference>
<proteinExistence type="inferred from homology"/>
<feature type="transmembrane region" description="Helical" evidence="8">
    <location>
        <begin position="240"/>
        <end position="260"/>
    </location>
</feature>
<evidence type="ECO:0000256" key="7">
    <source>
        <dbReference type="ARBA" id="ARBA00023136"/>
    </source>
</evidence>
<accession>A0A9P5Y488</accession>
<feature type="transmembrane region" description="Helical" evidence="8">
    <location>
        <begin position="12"/>
        <end position="31"/>
    </location>
</feature>
<dbReference type="Proteomes" id="UP000807353">
    <property type="component" value="Unassembled WGS sequence"/>
</dbReference>
<evidence type="ECO:0000256" key="6">
    <source>
        <dbReference type="ARBA" id="ARBA00022989"/>
    </source>
</evidence>
<dbReference type="GO" id="GO:0098554">
    <property type="term" value="C:cytoplasmic side of endoplasmic reticulum membrane"/>
    <property type="evidence" value="ECO:0007669"/>
    <property type="project" value="TreeGrafter"/>
</dbReference>
<evidence type="ECO:0000256" key="2">
    <source>
        <dbReference type="ARBA" id="ARBA00006859"/>
    </source>
</evidence>
<feature type="transmembrane region" description="Helical" evidence="8">
    <location>
        <begin position="133"/>
        <end position="155"/>
    </location>
</feature>
<comment type="similarity">
    <text evidence="2">Belongs to the peptidase A22B family.</text>
</comment>
<name>A0A9P5Y488_9AGAR</name>
<keyword evidence="5" id="KW-0256">Endoplasmic reticulum</keyword>
<organism evidence="9 10">
    <name type="scientific">Collybia nuda</name>
    <dbReference type="NCBI Taxonomy" id="64659"/>
    <lineage>
        <taxon>Eukaryota</taxon>
        <taxon>Fungi</taxon>
        <taxon>Dikarya</taxon>
        <taxon>Basidiomycota</taxon>
        <taxon>Agaricomycotina</taxon>
        <taxon>Agaricomycetes</taxon>
        <taxon>Agaricomycetidae</taxon>
        <taxon>Agaricales</taxon>
        <taxon>Tricholomatineae</taxon>
        <taxon>Clitocybaceae</taxon>
        <taxon>Collybia</taxon>
    </lineage>
</organism>
<feature type="transmembrane region" description="Helical" evidence="8">
    <location>
        <begin position="192"/>
        <end position="209"/>
    </location>
</feature>
<dbReference type="OrthoDB" id="29661at2759"/>
<evidence type="ECO:0000256" key="8">
    <source>
        <dbReference type="SAM" id="Phobius"/>
    </source>
</evidence>
<keyword evidence="10" id="KW-1185">Reference proteome</keyword>
<dbReference type="InterPro" id="IPR006639">
    <property type="entry name" value="Preselin/SPP"/>
</dbReference>
<keyword evidence="4" id="KW-0378">Hydrolase</keyword>